<keyword evidence="1" id="KW-0812">Transmembrane</keyword>
<protein>
    <submittedName>
        <fullName evidence="2">Uncharacterized protein</fullName>
    </submittedName>
</protein>
<name>A0A565BJH6_9BRAS</name>
<reference evidence="2" key="1">
    <citation type="submission" date="2019-07" db="EMBL/GenBank/DDBJ databases">
        <authorList>
            <person name="Dittberner H."/>
        </authorList>
    </citation>
    <scope>NUCLEOTIDE SEQUENCE [LARGE SCALE GENOMIC DNA]</scope>
</reference>
<dbReference type="Proteomes" id="UP000489600">
    <property type="component" value="Unassembled WGS sequence"/>
</dbReference>
<keyword evidence="1" id="KW-1133">Transmembrane helix</keyword>
<organism evidence="2 3">
    <name type="scientific">Arabis nemorensis</name>
    <dbReference type="NCBI Taxonomy" id="586526"/>
    <lineage>
        <taxon>Eukaryota</taxon>
        <taxon>Viridiplantae</taxon>
        <taxon>Streptophyta</taxon>
        <taxon>Embryophyta</taxon>
        <taxon>Tracheophyta</taxon>
        <taxon>Spermatophyta</taxon>
        <taxon>Magnoliopsida</taxon>
        <taxon>eudicotyledons</taxon>
        <taxon>Gunneridae</taxon>
        <taxon>Pentapetalae</taxon>
        <taxon>rosids</taxon>
        <taxon>malvids</taxon>
        <taxon>Brassicales</taxon>
        <taxon>Brassicaceae</taxon>
        <taxon>Arabideae</taxon>
        <taxon>Arabis</taxon>
    </lineage>
</organism>
<keyword evidence="1" id="KW-0472">Membrane</keyword>
<gene>
    <name evidence="2" type="ORF">ANE_LOCUS12185</name>
</gene>
<dbReference type="PANTHER" id="PTHR46922">
    <property type="entry name" value="DHHA1 DOMAIN PROTEIN"/>
    <property type="match status" value="1"/>
</dbReference>
<comment type="caution">
    <text evidence="2">The sequence shown here is derived from an EMBL/GenBank/DDBJ whole genome shotgun (WGS) entry which is preliminary data.</text>
</comment>
<sequence>MILLLNLMKSGKHRLDAARSFRSDEALEAIAYALEEKIPNVVLYNYPSFSGAYSALFALASILLISSVVPFRISSADLTAYGNSHFQSRLIDAKKLLKFNKAFKIRLGRGFYGECLGMRADGNHQLSDELGKQLSLQSAASVLRPIGALTFMQRNNHKMCLRITDNIVDISEIAKKKAYGGVELLVHARLSYEWMNINGFWIIHNENTDGTNLKVNVSEIRSHSQIPMTNLVITKG</sequence>
<dbReference type="PANTHER" id="PTHR46922:SF3">
    <property type="entry name" value="HEAT SHOCK PROTEIN"/>
    <property type="match status" value="1"/>
</dbReference>
<evidence type="ECO:0000313" key="3">
    <source>
        <dbReference type="Proteomes" id="UP000489600"/>
    </source>
</evidence>
<dbReference type="AlphaFoldDB" id="A0A565BJH6"/>
<proteinExistence type="predicted"/>
<keyword evidence="3" id="KW-1185">Reference proteome</keyword>
<feature type="transmembrane region" description="Helical" evidence="1">
    <location>
        <begin position="52"/>
        <end position="71"/>
    </location>
</feature>
<evidence type="ECO:0000313" key="2">
    <source>
        <dbReference type="EMBL" id="VVB01741.1"/>
    </source>
</evidence>
<accession>A0A565BJH6</accession>
<evidence type="ECO:0000256" key="1">
    <source>
        <dbReference type="SAM" id="Phobius"/>
    </source>
</evidence>
<dbReference type="EMBL" id="CABITT030000004">
    <property type="protein sequence ID" value="VVB01741.1"/>
    <property type="molecule type" value="Genomic_DNA"/>
</dbReference>
<dbReference type="OrthoDB" id="746891at2759"/>